<evidence type="ECO:0000313" key="1">
    <source>
        <dbReference type="EMBL" id="EMG23284.1"/>
    </source>
</evidence>
<dbReference type="Proteomes" id="UP000011778">
    <property type="component" value="Unassembled WGS sequence"/>
</dbReference>
<dbReference type="EMBL" id="AFMD02000130">
    <property type="protein sequence ID" value="EMG23284.1"/>
    <property type="molecule type" value="Genomic_DNA"/>
</dbReference>
<protein>
    <recommendedName>
        <fullName evidence="3">TerB family tellurite resistance protein</fullName>
    </recommendedName>
</protein>
<sequence length="183" mass="20984">MVRIEFSENLEEPPMPMENLSSLASKVLPGHEFYEKFREEMNPEQEIFHLKMNYAKVLVSIWSYSCMADGIFHQKEGSLVGQMVKALFEEGCIFFDHQSEKTSIIGELSEVFENPLPVKTVRNFSEGNPIMAAGFYEDACVIVSMDGALTKKEKEFLDDLAKELEISSMDKKNIENRILEKKK</sequence>
<reference evidence="1 2" key="1">
    <citation type="submission" date="2013-02" db="EMBL/GenBank/DDBJ databases">
        <authorList>
            <person name="Harkins D.M."/>
            <person name="Durkin A.S."/>
            <person name="Brinkac L.M."/>
            <person name="Haft D.H."/>
            <person name="Selengut J.D."/>
            <person name="Sanka R."/>
            <person name="DePew J."/>
            <person name="Purushe J."/>
            <person name="Tulsiani S.M."/>
            <person name="Graham G.C."/>
            <person name="Burns M.-A."/>
            <person name="Dohnt M.F."/>
            <person name="Smythe L.D."/>
            <person name="McKay D.B."/>
            <person name="Craig S.B."/>
            <person name="Vinetz J.M."/>
            <person name="Sutton G.G."/>
            <person name="Nierman W.C."/>
            <person name="Fouts D.E."/>
        </authorList>
    </citation>
    <scope>NUCLEOTIDE SEQUENCE [LARGE SCALE GENOMIC DNA]</scope>
    <source>
        <strain evidence="1 2">LT2050</strain>
    </source>
</reference>
<name>M3HG03_LEPIT</name>
<comment type="caution">
    <text evidence="1">The sequence shown here is derived from an EMBL/GenBank/DDBJ whole genome shotgun (WGS) entry which is preliminary data.</text>
</comment>
<dbReference type="AlphaFoldDB" id="M3HG03"/>
<organism evidence="1 2">
    <name type="scientific">Leptospira interrogans serovar Copenhageni str. LT2050</name>
    <dbReference type="NCBI Taxonomy" id="1001598"/>
    <lineage>
        <taxon>Bacteria</taxon>
        <taxon>Pseudomonadati</taxon>
        <taxon>Spirochaetota</taxon>
        <taxon>Spirochaetia</taxon>
        <taxon>Leptospirales</taxon>
        <taxon>Leptospiraceae</taxon>
        <taxon>Leptospira</taxon>
    </lineage>
</organism>
<proteinExistence type="predicted"/>
<accession>M3HG03</accession>
<dbReference type="InterPro" id="IPR029024">
    <property type="entry name" value="TerB-like"/>
</dbReference>
<dbReference type="Gene3D" id="1.10.3680.10">
    <property type="entry name" value="TerB-like"/>
    <property type="match status" value="1"/>
</dbReference>
<evidence type="ECO:0000313" key="2">
    <source>
        <dbReference type="Proteomes" id="UP000011778"/>
    </source>
</evidence>
<evidence type="ECO:0008006" key="3">
    <source>
        <dbReference type="Google" id="ProtNLM"/>
    </source>
</evidence>
<gene>
    <name evidence="1" type="ORF">LEP1GSC150_0003</name>
</gene>
<dbReference type="SUPFAM" id="SSF158682">
    <property type="entry name" value="TerB-like"/>
    <property type="match status" value="1"/>
</dbReference>